<keyword evidence="1" id="KW-0863">Zinc-finger</keyword>
<dbReference type="Proteomes" id="UP000316726">
    <property type="component" value="Chromosome 2"/>
</dbReference>
<dbReference type="OrthoDB" id="264917at2759"/>
<keyword evidence="3" id="KW-0472">Membrane</keyword>
<feature type="region of interest" description="Disordered" evidence="2">
    <location>
        <begin position="29"/>
        <end position="96"/>
    </location>
</feature>
<feature type="transmembrane region" description="Helical" evidence="3">
    <location>
        <begin position="105"/>
        <end position="123"/>
    </location>
</feature>
<proteinExistence type="predicted"/>
<dbReference type="GO" id="GO:0008270">
    <property type="term" value="F:zinc ion binding"/>
    <property type="evidence" value="ECO:0007669"/>
    <property type="project" value="UniProtKB-KW"/>
</dbReference>
<feature type="compositionally biased region" description="Low complexity" evidence="2">
    <location>
        <begin position="41"/>
        <end position="55"/>
    </location>
</feature>
<reference evidence="5 6" key="1">
    <citation type="submission" date="2018-07" db="EMBL/GenBank/DDBJ databases">
        <title>The complete nuclear genome of the prasinophyte Chloropicon primus (CCMP1205).</title>
        <authorList>
            <person name="Pombert J.-F."/>
            <person name="Otis C."/>
            <person name="Turmel M."/>
            <person name="Lemieux C."/>
        </authorList>
    </citation>
    <scope>NUCLEOTIDE SEQUENCE [LARGE SCALE GENOMIC DNA]</scope>
    <source>
        <strain evidence="5 6">CCMP1205</strain>
    </source>
</reference>
<gene>
    <name evidence="5" type="ORF">A3770_02p19720</name>
</gene>
<keyword evidence="3" id="KW-1133">Transmembrane helix</keyword>
<dbReference type="InterPro" id="IPR047126">
    <property type="entry name" value="RNF141-like"/>
</dbReference>
<dbReference type="PROSITE" id="PS50089">
    <property type="entry name" value="ZF_RING_2"/>
    <property type="match status" value="1"/>
</dbReference>
<sequence>MNQTKMIQSTNNYPQTPLLASFPLPTPCINLNTSPPPPLDAGARSRSGPGPSSHGPQKEESIVDKAGTSAQGGERQNFDRDQDGSGSGSGSASQSLDVFSTRDPHTNFFVLVAIMVGLLRWYFLPSSSEECAVCLQPLEHPLVLIPCGHDGLCSHCVLQMWLHQGLPCDGVRCPLCRAKATRLRLKAPKAVEDKLRARLSRVALWLYNSYTAVGWRASGVIGRLLNDKIAAGAALASVLWFLYRNMGIVRVVFVTAHRVNLVCMFLYFMYKRVTGGRAADWPPVPIVLRF</sequence>
<dbReference type="SUPFAM" id="SSF57850">
    <property type="entry name" value="RING/U-box"/>
    <property type="match status" value="1"/>
</dbReference>
<dbReference type="PANTHER" id="PTHR12109">
    <property type="entry name" value="RING FINGER PROTEIN 141-RELATED"/>
    <property type="match status" value="1"/>
</dbReference>
<keyword evidence="3" id="KW-0812">Transmembrane</keyword>
<evidence type="ECO:0000256" key="2">
    <source>
        <dbReference type="SAM" id="MobiDB-lite"/>
    </source>
</evidence>
<dbReference type="EMBL" id="CP031035">
    <property type="protein sequence ID" value="QDZ19454.1"/>
    <property type="molecule type" value="Genomic_DNA"/>
</dbReference>
<protein>
    <recommendedName>
        <fullName evidence="4">RING-type domain-containing protein</fullName>
    </recommendedName>
</protein>
<dbReference type="Gene3D" id="3.30.40.10">
    <property type="entry name" value="Zinc/RING finger domain, C3HC4 (zinc finger)"/>
    <property type="match status" value="1"/>
</dbReference>
<accession>A0A5B8MH93</accession>
<dbReference type="InterPro" id="IPR013083">
    <property type="entry name" value="Znf_RING/FYVE/PHD"/>
</dbReference>
<evidence type="ECO:0000256" key="3">
    <source>
        <dbReference type="SAM" id="Phobius"/>
    </source>
</evidence>
<organism evidence="5 6">
    <name type="scientific">Chloropicon primus</name>
    <dbReference type="NCBI Taxonomy" id="1764295"/>
    <lineage>
        <taxon>Eukaryota</taxon>
        <taxon>Viridiplantae</taxon>
        <taxon>Chlorophyta</taxon>
        <taxon>Chloropicophyceae</taxon>
        <taxon>Chloropicales</taxon>
        <taxon>Chloropicaceae</taxon>
        <taxon>Chloropicon</taxon>
    </lineage>
</organism>
<name>A0A5B8MH93_9CHLO</name>
<dbReference type="SMART" id="SM00184">
    <property type="entry name" value="RING"/>
    <property type="match status" value="1"/>
</dbReference>
<feature type="domain" description="RING-type" evidence="4">
    <location>
        <begin position="131"/>
        <end position="177"/>
    </location>
</feature>
<feature type="transmembrane region" description="Helical" evidence="3">
    <location>
        <begin position="249"/>
        <end position="270"/>
    </location>
</feature>
<keyword evidence="1" id="KW-0862">Zinc</keyword>
<dbReference type="PANTHER" id="PTHR12109:SF5">
    <property type="entry name" value="RING-TYPE DOMAIN-CONTAINING PROTEIN"/>
    <property type="match status" value="1"/>
</dbReference>
<evidence type="ECO:0000256" key="1">
    <source>
        <dbReference type="PROSITE-ProRule" id="PRU00175"/>
    </source>
</evidence>
<keyword evidence="1" id="KW-0479">Metal-binding</keyword>
<dbReference type="AlphaFoldDB" id="A0A5B8MH93"/>
<dbReference type="InterPro" id="IPR001841">
    <property type="entry name" value="Znf_RING"/>
</dbReference>
<dbReference type="Pfam" id="PF13920">
    <property type="entry name" value="zf-C3HC4_3"/>
    <property type="match status" value="1"/>
</dbReference>
<evidence type="ECO:0000313" key="5">
    <source>
        <dbReference type="EMBL" id="QDZ19454.1"/>
    </source>
</evidence>
<evidence type="ECO:0000313" key="6">
    <source>
        <dbReference type="Proteomes" id="UP000316726"/>
    </source>
</evidence>
<evidence type="ECO:0000259" key="4">
    <source>
        <dbReference type="PROSITE" id="PS50089"/>
    </source>
</evidence>
<keyword evidence="6" id="KW-1185">Reference proteome</keyword>